<feature type="domain" description="ABC3 transporter permease C-terminal" evidence="8">
    <location>
        <begin position="287"/>
        <end position="396"/>
    </location>
</feature>
<organism evidence="10 11">
    <name type="scientific">Fontibacter flavus</name>
    <dbReference type="NCBI Taxonomy" id="654838"/>
    <lineage>
        <taxon>Bacteria</taxon>
        <taxon>Pseudomonadati</taxon>
        <taxon>Bacteroidota</taxon>
        <taxon>Cytophagia</taxon>
        <taxon>Cytophagales</taxon>
        <taxon>Cyclobacteriaceae</taxon>
        <taxon>Fontibacter</taxon>
    </lineage>
</organism>
<dbReference type="Pfam" id="PF02687">
    <property type="entry name" value="FtsX"/>
    <property type="match status" value="2"/>
</dbReference>
<evidence type="ECO:0000256" key="3">
    <source>
        <dbReference type="ARBA" id="ARBA00022692"/>
    </source>
</evidence>
<evidence type="ECO:0000313" key="11">
    <source>
        <dbReference type="Proteomes" id="UP001589797"/>
    </source>
</evidence>
<evidence type="ECO:0000259" key="9">
    <source>
        <dbReference type="Pfam" id="PF12704"/>
    </source>
</evidence>
<evidence type="ECO:0000256" key="2">
    <source>
        <dbReference type="ARBA" id="ARBA00022475"/>
    </source>
</evidence>
<dbReference type="PANTHER" id="PTHR30572:SF4">
    <property type="entry name" value="ABC TRANSPORTER PERMEASE YTRF"/>
    <property type="match status" value="1"/>
</dbReference>
<sequence>MYSNYFKIALRGFTKHKLTFFINLFGLSLGLWATISIGLWVKSELQMNQSFAEMDQVYRIMEHQRYGSDIFTTTSTPGILAAALKEEYPEVERSACYSWNESALLVAGENRISMDGFYADPDFLHILQYEFLNGDRDQALTEISHIVLSKEGAIKLFGKTDVVGETVVLKETDGEASFQVMGVVDVDPELSSNRFEYILPFKFMFDKPYNGWLQRWGNNGPSTIVKLHKNANGQEFSDKIEDFIAQRNEGSNVKLFAFPEKDLYLHGKFKDGLQQGGRIEFVRLFAVIGIFILLIACINFMNLSTAKSQKRSKEVGVRKVAGAEKKELVFQFLTESLVISLVAGISALVMVELTLPIFNRLADKSMSVPYENLAFWSQWLAVVVITGIVAGSYPAFYLSATKVVSVFKNLTKSGRGIVMARKGLVVFQFVLATMLILATIVVYKQINYALNKDLGYNKDQLLIVQLEGKLFENFDVYRAELEQFPEILGVTRSTHSMLGRSSNTGDVTWEGKDPDFTALFEIMRVDHGFIETLGLNLIKGEDFSRERISDSTGKAILNRRAYDLITKDNPTVNSFNWNEETQILGVVEDFHFQSFHQGIEPVIITLDPTFASLAFIKVSPENISQTLQEVKKVTEAFEPFFPFKYSFMDENYATLYKDDVRTRELAKYFSILTILISCLGLFGLSAHIAEQKTKEIGIRKVLGASTISILHVINKEFIAIVSVSIILGSGISYYLIQDWLQGYAYRIDFEWWFILLAAFGILSIAYLTVSLQALKAAHINPANTLKSE</sequence>
<evidence type="ECO:0000313" key="10">
    <source>
        <dbReference type="EMBL" id="MFC0264473.1"/>
    </source>
</evidence>
<evidence type="ECO:0000256" key="4">
    <source>
        <dbReference type="ARBA" id="ARBA00022989"/>
    </source>
</evidence>
<name>A0ABV6FX75_9BACT</name>
<dbReference type="EMBL" id="JBHLWI010000055">
    <property type="protein sequence ID" value="MFC0264473.1"/>
    <property type="molecule type" value="Genomic_DNA"/>
</dbReference>
<feature type="transmembrane region" description="Helical" evidence="7">
    <location>
        <begin position="20"/>
        <end position="41"/>
    </location>
</feature>
<feature type="domain" description="ABC3 transporter permease C-terminal" evidence="8">
    <location>
        <begin position="669"/>
        <end position="781"/>
    </location>
</feature>
<accession>A0ABV6FX75</accession>
<keyword evidence="2" id="KW-1003">Cell membrane</keyword>
<evidence type="ECO:0000256" key="1">
    <source>
        <dbReference type="ARBA" id="ARBA00004651"/>
    </source>
</evidence>
<comment type="similarity">
    <text evidence="6">Belongs to the ABC-4 integral membrane protein family.</text>
</comment>
<evidence type="ECO:0000256" key="7">
    <source>
        <dbReference type="SAM" id="Phobius"/>
    </source>
</evidence>
<keyword evidence="3 7" id="KW-0812">Transmembrane</keyword>
<keyword evidence="11" id="KW-1185">Reference proteome</keyword>
<feature type="transmembrane region" description="Helical" evidence="7">
    <location>
        <begin position="751"/>
        <end position="769"/>
    </location>
</feature>
<feature type="transmembrane region" description="Helical" evidence="7">
    <location>
        <begin position="668"/>
        <end position="689"/>
    </location>
</feature>
<evidence type="ECO:0000256" key="5">
    <source>
        <dbReference type="ARBA" id="ARBA00023136"/>
    </source>
</evidence>
<comment type="subcellular location">
    <subcellularLocation>
        <location evidence="1">Cell membrane</location>
        <topology evidence="1">Multi-pass membrane protein</topology>
    </subcellularLocation>
</comment>
<comment type="caution">
    <text evidence="10">The sequence shown here is derived from an EMBL/GenBank/DDBJ whole genome shotgun (WGS) entry which is preliminary data.</text>
</comment>
<feature type="transmembrane region" description="Helical" evidence="7">
    <location>
        <begin position="336"/>
        <end position="358"/>
    </location>
</feature>
<feature type="transmembrane region" description="Helical" evidence="7">
    <location>
        <begin position="378"/>
        <end position="398"/>
    </location>
</feature>
<feature type="transmembrane region" description="Helical" evidence="7">
    <location>
        <begin position="717"/>
        <end position="736"/>
    </location>
</feature>
<dbReference type="InterPro" id="IPR003838">
    <property type="entry name" value="ABC3_permease_C"/>
</dbReference>
<dbReference type="InterPro" id="IPR025857">
    <property type="entry name" value="MacB_PCD"/>
</dbReference>
<feature type="domain" description="MacB-like periplasmic core" evidence="9">
    <location>
        <begin position="21"/>
        <end position="242"/>
    </location>
</feature>
<keyword evidence="5 7" id="KW-0472">Membrane</keyword>
<feature type="transmembrane region" description="Helical" evidence="7">
    <location>
        <begin position="419"/>
        <end position="443"/>
    </location>
</feature>
<keyword evidence="4 7" id="KW-1133">Transmembrane helix</keyword>
<dbReference type="RefSeq" id="WP_382389027.1">
    <property type="nucleotide sequence ID" value="NZ_JBHLWI010000055.1"/>
</dbReference>
<proteinExistence type="inferred from homology"/>
<evidence type="ECO:0000259" key="8">
    <source>
        <dbReference type="Pfam" id="PF02687"/>
    </source>
</evidence>
<dbReference type="Pfam" id="PF12704">
    <property type="entry name" value="MacB_PCD"/>
    <property type="match status" value="1"/>
</dbReference>
<protein>
    <submittedName>
        <fullName evidence="10">ABC transporter permease</fullName>
    </submittedName>
</protein>
<reference evidence="10 11" key="1">
    <citation type="submission" date="2024-09" db="EMBL/GenBank/DDBJ databases">
        <authorList>
            <person name="Sun Q."/>
            <person name="Mori K."/>
        </authorList>
    </citation>
    <scope>NUCLEOTIDE SEQUENCE [LARGE SCALE GENOMIC DNA]</scope>
    <source>
        <strain evidence="10 11">CCM 7650</strain>
    </source>
</reference>
<dbReference type="InterPro" id="IPR050250">
    <property type="entry name" value="Macrolide_Exporter_MacB"/>
</dbReference>
<gene>
    <name evidence="10" type="ORF">ACFFIP_17430</name>
</gene>
<evidence type="ECO:0000256" key="6">
    <source>
        <dbReference type="ARBA" id="ARBA00038076"/>
    </source>
</evidence>
<feature type="transmembrane region" description="Helical" evidence="7">
    <location>
        <begin position="281"/>
        <end position="303"/>
    </location>
</feature>
<dbReference type="PANTHER" id="PTHR30572">
    <property type="entry name" value="MEMBRANE COMPONENT OF TRANSPORTER-RELATED"/>
    <property type="match status" value="1"/>
</dbReference>
<dbReference type="Proteomes" id="UP001589797">
    <property type="component" value="Unassembled WGS sequence"/>
</dbReference>